<dbReference type="InParanoid" id="A0A2P5FD89"/>
<name>A0A2P5FD89_TREOI</name>
<dbReference type="AlphaFoldDB" id="A0A2P5FD89"/>
<protein>
    <submittedName>
        <fullName evidence="2">Uncharacterized protein</fullName>
    </submittedName>
</protein>
<accession>A0A2P5FD89</accession>
<keyword evidence="1" id="KW-0812">Transmembrane</keyword>
<reference evidence="3" key="1">
    <citation type="submission" date="2016-06" db="EMBL/GenBank/DDBJ databases">
        <title>Parallel loss of symbiosis genes in relatives of nitrogen-fixing non-legume Parasponia.</title>
        <authorList>
            <person name="Van Velzen R."/>
            <person name="Holmer R."/>
            <person name="Bu F."/>
            <person name="Rutten L."/>
            <person name="Van Zeijl A."/>
            <person name="Liu W."/>
            <person name="Santuari L."/>
            <person name="Cao Q."/>
            <person name="Sharma T."/>
            <person name="Shen D."/>
            <person name="Roswanjaya Y."/>
            <person name="Wardhani T."/>
            <person name="Kalhor M.S."/>
            <person name="Jansen J."/>
            <person name="Van den Hoogen J."/>
            <person name="Gungor B."/>
            <person name="Hartog M."/>
            <person name="Hontelez J."/>
            <person name="Verver J."/>
            <person name="Yang W.-C."/>
            <person name="Schijlen E."/>
            <person name="Repin R."/>
            <person name="Schilthuizen M."/>
            <person name="Schranz E."/>
            <person name="Heidstra R."/>
            <person name="Miyata K."/>
            <person name="Fedorova E."/>
            <person name="Kohlen W."/>
            <person name="Bisseling T."/>
            <person name="Smit S."/>
            <person name="Geurts R."/>
        </authorList>
    </citation>
    <scope>NUCLEOTIDE SEQUENCE [LARGE SCALE GENOMIC DNA]</scope>
    <source>
        <strain evidence="3">cv. RG33-2</strain>
    </source>
</reference>
<keyword evidence="1" id="KW-1133">Transmembrane helix</keyword>
<keyword evidence="1" id="KW-0472">Membrane</keyword>
<keyword evidence="3" id="KW-1185">Reference proteome</keyword>
<evidence type="ECO:0000256" key="1">
    <source>
        <dbReference type="SAM" id="Phobius"/>
    </source>
</evidence>
<comment type="caution">
    <text evidence="2">The sequence shown here is derived from an EMBL/GenBank/DDBJ whole genome shotgun (WGS) entry which is preliminary data.</text>
</comment>
<dbReference type="Proteomes" id="UP000237000">
    <property type="component" value="Unassembled WGS sequence"/>
</dbReference>
<dbReference type="EMBL" id="JXTC01000043">
    <property type="protein sequence ID" value="PON95755.1"/>
    <property type="molecule type" value="Genomic_DNA"/>
</dbReference>
<evidence type="ECO:0000313" key="3">
    <source>
        <dbReference type="Proteomes" id="UP000237000"/>
    </source>
</evidence>
<sequence>MAGARGSAVRAVTVSAWLARIAEVEGLAVVVGTSLIRVVATVAGAEVKGSAVRVRIGSVSVAMTVAGAEVEGLAVGVRTGSVWVAAIVVGAVITLEAQYVWIEVSNLRK</sequence>
<feature type="transmembrane region" description="Helical" evidence="1">
    <location>
        <begin position="82"/>
        <end position="102"/>
    </location>
</feature>
<proteinExistence type="predicted"/>
<organism evidence="2 3">
    <name type="scientific">Trema orientale</name>
    <name type="common">Charcoal tree</name>
    <name type="synonym">Celtis orientalis</name>
    <dbReference type="NCBI Taxonomy" id="63057"/>
    <lineage>
        <taxon>Eukaryota</taxon>
        <taxon>Viridiplantae</taxon>
        <taxon>Streptophyta</taxon>
        <taxon>Embryophyta</taxon>
        <taxon>Tracheophyta</taxon>
        <taxon>Spermatophyta</taxon>
        <taxon>Magnoliopsida</taxon>
        <taxon>eudicotyledons</taxon>
        <taxon>Gunneridae</taxon>
        <taxon>Pentapetalae</taxon>
        <taxon>rosids</taxon>
        <taxon>fabids</taxon>
        <taxon>Rosales</taxon>
        <taxon>Cannabaceae</taxon>
        <taxon>Trema</taxon>
    </lineage>
</organism>
<gene>
    <name evidence="2" type="ORF">TorRG33x02_085840</name>
</gene>
<evidence type="ECO:0000313" key="2">
    <source>
        <dbReference type="EMBL" id="PON95755.1"/>
    </source>
</evidence>